<gene>
    <name evidence="2" type="ORF">J8F10_36795</name>
</gene>
<organism evidence="2 3">
    <name type="scientific">Gemmata palustris</name>
    <dbReference type="NCBI Taxonomy" id="2822762"/>
    <lineage>
        <taxon>Bacteria</taxon>
        <taxon>Pseudomonadati</taxon>
        <taxon>Planctomycetota</taxon>
        <taxon>Planctomycetia</taxon>
        <taxon>Gemmatales</taxon>
        <taxon>Gemmataceae</taxon>
        <taxon>Gemmata</taxon>
    </lineage>
</organism>
<dbReference type="EMBL" id="JAGKQQ010000002">
    <property type="protein sequence ID" value="MBP3960813.1"/>
    <property type="molecule type" value="Genomic_DNA"/>
</dbReference>
<keyword evidence="1" id="KW-1133">Transmembrane helix</keyword>
<dbReference type="RefSeq" id="WP_210663222.1">
    <property type="nucleotide sequence ID" value="NZ_JAGKQQ010000002.1"/>
</dbReference>
<comment type="caution">
    <text evidence="2">The sequence shown here is derived from an EMBL/GenBank/DDBJ whole genome shotgun (WGS) entry which is preliminary data.</text>
</comment>
<keyword evidence="3" id="KW-1185">Reference proteome</keyword>
<keyword evidence="1" id="KW-0472">Membrane</keyword>
<evidence type="ECO:0000256" key="1">
    <source>
        <dbReference type="SAM" id="Phobius"/>
    </source>
</evidence>
<accession>A0ABS5C4J1</accession>
<name>A0ABS5C4J1_9BACT</name>
<protein>
    <submittedName>
        <fullName evidence="2">Uncharacterized protein</fullName>
    </submittedName>
</protein>
<dbReference type="Proteomes" id="UP000676565">
    <property type="component" value="Unassembled WGS sequence"/>
</dbReference>
<proteinExistence type="predicted"/>
<feature type="transmembrane region" description="Helical" evidence="1">
    <location>
        <begin position="12"/>
        <end position="33"/>
    </location>
</feature>
<keyword evidence="1" id="KW-0812">Transmembrane</keyword>
<evidence type="ECO:0000313" key="2">
    <source>
        <dbReference type="EMBL" id="MBP3960813.1"/>
    </source>
</evidence>
<evidence type="ECO:0000313" key="3">
    <source>
        <dbReference type="Proteomes" id="UP000676565"/>
    </source>
</evidence>
<sequence>MVKLLKAVSRRSWLGLGLVAYLIAAVAVGWWWFGQSTVDTRFVGTWHVRSEVTPPEIVVEIDLHPDGTMQMRTRDPGTGAVLSDQPFGRWRAAGNQFHEIHATPAETDPPLRRFFTRKKDRVLEYTITWGGPDQFRLEGPALVSPFVTWTRIESPNSP</sequence>
<reference evidence="2 3" key="1">
    <citation type="submission" date="2021-04" db="EMBL/GenBank/DDBJ databases">
        <authorList>
            <person name="Ivanova A."/>
        </authorList>
    </citation>
    <scope>NUCLEOTIDE SEQUENCE [LARGE SCALE GENOMIC DNA]</scope>
    <source>
        <strain evidence="2 3">G18</strain>
    </source>
</reference>